<proteinExistence type="predicted"/>
<sequence>MYYKQQFFLGFPFRTCYPLPISYTLLSVNATESHKASTTKELSGRDTNCSHNNTTLNISEKLSLINFYVILLWKPSDPIFLLEINYEGGSTKKFAADQGVDFSNMFVEICPYRQRQSKNDQNSVFMKQAPDDYVAKYKIKHVFNKPQPQTIISYKLNFSFLSFRAQDYAKMKRTNRVHTPLNTLVCRVVFCLHQVRTSNNCRISVCYMAVV</sequence>
<name>A0A1B0BDM7_9MUSC</name>
<protein>
    <submittedName>
        <fullName evidence="1">Uncharacterized protein</fullName>
    </submittedName>
</protein>
<reference evidence="1" key="2">
    <citation type="submission" date="2020-05" db="UniProtKB">
        <authorList>
            <consortium name="EnsemblMetazoa"/>
        </authorList>
    </citation>
    <scope>IDENTIFICATION</scope>
    <source>
        <strain evidence="1">IAEA</strain>
    </source>
</reference>
<evidence type="ECO:0000313" key="1">
    <source>
        <dbReference type="EnsemblMetazoa" id="GPPI026704-PA"/>
    </source>
</evidence>
<reference evidence="2" key="1">
    <citation type="submission" date="2015-01" db="EMBL/GenBank/DDBJ databases">
        <authorList>
            <person name="Aksoy S."/>
            <person name="Warren W."/>
            <person name="Wilson R.K."/>
        </authorList>
    </citation>
    <scope>NUCLEOTIDE SEQUENCE [LARGE SCALE GENOMIC DNA]</scope>
    <source>
        <strain evidence="2">IAEA</strain>
    </source>
</reference>
<evidence type="ECO:0000313" key="2">
    <source>
        <dbReference type="Proteomes" id="UP000092460"/>
    </source>
</evidence>
<dbReference type="EnsemblMetazoa" id="GPPI026704-RA">
    <property type="protein sequence ID" value="GPPI026704-PA"/>
    <property type="gene ID" value="GPPI026704"/>
</dbReference>
<dbReference type="AlphaFoldDB" id="A0A1B0BDM7"/>
<dbReference type="Proteomes" id="UP000092460">
    <property type="component" value="Unassembled WGS sequence"/>
</dbReference>
<organism evidence="1 2">
    <name type="scientific">Glossina palpalis gambiensis</name>
    <dbReference type="NCBI Taxonomy" id="67801"/>
    <lineage>
        <taxon>Eukaryota</taxon>
        <taxon>Metazoa</taxon>
        <taxon>Ecdysozoa</taxon>
        <taxon>Arthropoda</taxon>
        <taxon>Hexapoda</taxon>
        <taxon>Insecta</taxon>
        <taxon>Pterygota</taxon>
        <taxon>Neoptera</taxon>
        <taxon>Endopterygota</taxon>
        <taxon>Diptera</taxon>
        <taxon>Brachycera</taxon>
        <taxon>Muscomorpha</taxon>
        <taxon>Hippoboscoidea</taxon>
        <taxon>Glossinidae</taxon>
        <taxon>Glossina</taxon>
    </lineage>
</organism>
<accession>A0A1B0BDM7</accession>
<dbReference type="VEuPathDB" id="VectorBase:GPPI026704"/>
<dbReference type="EMBL" id="JXJN01012551">
    <property type="status" value="NOT_ANNOTATED_CDS"/>
    <property type="molecule type" value="Genomic_DNA"/>
</dbReference>
<keyword evidence="2" id="KW-1185">Reference proteome</keyword>